<sequence length="647" mass="66969">MTGKARTFDELTHWDVWDRRHGTEGWSQPGWALPSDNSKYISRDDTYWNHVLDKARTAYGDPNIHYNTDTNVGQQRSLVFGDGTPLPSNGTIVYHDSVNHTNWIQNVDGTVSRQNFDGTAGPAIKPAGYRPTSQGSYAPLDAHGNQVAPLTGGMPTSDHGFYTDPKTGILTPKNAAGDYYTFDPATGTKQYFRSDGQPISEQQFNNAESSRSPKPPGGQALPTDEQQSGRAADAVKKLHGELQNRYSQLSEAEEKLSEALLNAHATTTDGQQKLNAIQQKIIEAINNPSLSLDSPPGEQAFLKFLRGQVAAIADVVQSGSLAADDQSKTIAALAGLYAMAPDNPAAAGPAQPSQQSGPAPLEPAAAAPVDDAGSWPGEQLPDPALSDPGLGGSGVPVGADPLGTLASALPAAMGAVPAMSGLGSAPLDSLPGMAGLPASLAGLGGPLGDSARHDEPQDSTDKPADKNNDEPDHATKDEQHQHKPDTDPPSQPPGAPQPGGNPGDGVPEAAPVPAPAHTTVALPDGSTANARTPTLAQAVKAYLAGNPVDAAYRQAGIELPPPGTPVTNPVNPSQLSCGLIGMFKDHYVVALSSVKALQDGQVVPLSSVASSPDFLGWVDPTAQQSTAQPPPGTPLPPAQQPAPAPTG</sequence>
<reference evidence="2 5" key="2">
    <citation type="journal article" date="2019" name="Emerg. Microbes Infect.">
        <title>Comprehensive subspecies identification of 175 nontuberculous mycobacteria species based on 7547 genomic profiles.</title>
        <authorList>
            <person name="Matsumoto Y."/>
            <person name="Kinjo T."/>
            <person name="Motooka D."/>
            <person name="Nabeya D."/>
            <person name="Jung N."/>
            <person name="Uechi K."/>
            <person name="Horii T."/>
            <person name="Iida T."/>
            <person name="Fujita J."/>
            <person name="Nakamura S."/>
        </authorList>
    </citation>
    <scope>NUCLEOTIDE SEQUENCE [LARGE SCALE GENOMIC DNA]</scope>
    <source>
        <strain evidence="2 5">JCM 12687</strain>
        <plasmid evidence="2">pJCM12687</plasmid>
    </source>
</reference>
<dbReference type="EMBL" id="AP022607">
    <property type="protein sequence ID" value="BBZ15059.1"/>
    <property type="molecule type" value="Genomic_DNA"/>
</dbReference>
<accession>A0A7I7WBU2</accession>
<organism evidence="3 4">
    <name type="scientific">Mycobacterium branderi</name>
    <dbReference type="NCBI Taxonomy" id="43348"/>
    <lineage>
        <taxon>Bacteria</taxon>
        <taxon>Bacillati</taxon>
        <taxon>Actinomycetota</taxon>
        <taxon>Actinomycetes</taxon>
        <taxon>Mycobacteriales</taxon>
        <taxon>Mycobacteriaceae</taxon>
        <taxon>Mycobacterium</taxon>
    </lineage>
</organism>
<gene>
    <name evidence="3" type="ORF">BST20_27925</name>
    <name evidence="2" type="ORF">MBRA_52540</name>
</gene>
<name>A0A7I7WBU2_9MYCO</name>
<feature type="compositionally biased region" description="Pro residues" evidence="1">
    <location>
        <begin position="487"/>
        <end position="496"/>
    </location>
</feature>
<feature type="compositionally biased region" description="Basic and acidic residues" evidence="1">
    <location>
        <begin position="450"/>
        <end position="486"/>
    </location>
</feature>
<dbReference type="RefSeq" id="WP_083134645.1">
    <property type="nucleotide sequence ID" value="NZ_AP022607.1"/>
</dbReference>
<dbReference type="InterPro" id="IPR019710">
    <property type="entry name" value="DUF4226"/>
</dbReference>
<dbReference type="Proteomes" id="UP000467379">
    <property type="component" value="Plasmid pJCM12687"/>
</dbReference>
<keyword evidence="5" id="KW-1185">Reference proteome</keyword>
<proteinExistence type="predicted"/>
<protein>
    <recommendedName>
        <fullName evidence="6">Biofilm regulator BssS</fullName>
    </recommendedName>
</protein>
<reference evidence="2" key="3">
    <citation type="submission" date="2020-02" db="EMBL/GenBank/DDBJ databases">
        <authorList>
            <person name="Matsumoto Y."/>
            <person name="Motooka D."/>
            <person name="Nakamura S."/>
        </authorList>
    </citation>
    <scope>NUCLEOTIDE SEQUENCE</scope>
    <source>
        <strain evidence="2">JCM 12687</strain>
        <plasmid evidence="2">pJCM12687</plasmid>
    </source>
</reference>
<feature type="region of interest" description="Disordered" evidence="1">
    <location>
        <begin position="441"/>
        <end position="529"/>
    </location>
</feature>
<dbReference type="Proteomes" id="UP000192441">
    <property type="component" value="Unassembled WGS sequence"/>
</dbReference>
<evidence type="ECO:0000256" key="1">
    <source>
        <dbReference type="SAM" id="MobiDB-lite"/>
    </source>
</evidence>
<evidence type="ECO:0008006" key="6">
    <source>
        <dbReference type="Google" id="ProtNLM"/>
    </source>
</evidence>
<evidence type="ECO:0000313" key="5">
    <source>
        <dbReference type="Proteomes" id="UP000467379"/>
    </source>
</evidence>
<feature type="compositionally biased region" description="Polar residues" evidence="1">
    <location>
        <begin position="202"/>
        <end position="212"/>
    </location>
</feature>
<feature type="compositionally biased region" description="Low complexity" evidence="1">
    <location>
        <begin position="344"/>
        <end position="368"/>
    </location>
</feature>
<keyword evidence="2" id="KW-0614">Plasmid</keyword>
<evidence type="ECO:0000313" key="4">
    <source>
        <dbReference type="Proteomes" id="UP000192441"/>
    </source>
</evidence>
<geneLocation type="plasmid" evidence="2 5">
    <name>pJCM12687</name>
</geneLocation>
<feature type="compositionally biased region" description="Pro residues" evidence="1">
    <location>
        <begin position="628"/>
        <end position="647"/>
    </location>
</feature>
<feature type="compositionally biased region" description="Low complexity" evidence="1">
    <location>
        <begin position="504"/>
        <end position="523"/>
    </location>
</feature>
<feature type="region of interest" description="Disordered" evidence="1">
    <location>
        <begin position="344"/>
        <end position="397"/>
    </location>
</feature>
<dbReference type="Pfam" id="PF10774">
    <property type="entry name" value="DUF4226"/>
    <property type="match status" value="1"/>
</dbReference>
<feature type="region of interest" description="Disordered" evidence="1">
    <location>
        <begin position="613"/>
        <end position="647"/>
    </location>
</feature>
<dbReference type="EMBL" id="MVHM01000034">
    <property type="protein sequence ID" value="ORA29881.1"/>
    <property type="molecule type" value="Genomic_DNA"/>
</dbReference>
<evidence type="ECO:0000313" key="3">
    <source>
        <dbReference type="EMBL" id="ORA29881.1"/>
    </source>
</evidence>
<dbReference type="AlphaFoldDB" id="A0A7I7WBU2"/>
<evidence type="ECO:0000313" key="2">
    <source>
        <dbReference type="EMBL" id="BBZ15059.1"/>
    </source>
</evidence>
<feature type="region of interest" description="Disordered" evidence="1">
    <location>
        <begin position="202"/>
        <end position="230"/>
    </location>
</feature>
<dbReference type="OrthoDB" id="4668441at2"/>
<reference evidence="3 4" key="1">
    <citation type="submission" date="2016-12" db="EMBL/GenBank/DDBJ databases">
        <title>The new phylogeny of genus Mycobacterium.</title>
        <authorList>
            <person name="Tortoli E."/>
            <person name="Trovato A."/>
            <person name="Cirillo D.M."/>
        </authorList>
    </citation>
    <scope>NUCLEOTIDE SEQUENCE [LARGE SCALE GENOMIC DNA]</scope>
    <source>
        <strain evidence="3 4">DSM 44624</strain>
    </source>
</reference>